<comment type="caution">
    <text evidence="2">The sequence shown here is derived from an EMBL/GenBank/DDBJ whole genome shotgun (WGS) entry which is preliminary data.</text>
</comment>
<accession>A0A831UCH4</accession>
<dbReference type="InterPro" id="IPR045886">
    <property type="entry name" value="ThiF/MoeB/HesA"/>
</dbReference>
<dbReference type="InterPro" id="IPR035985">
    <property type="entry name" value="Ubiquitin-activating_enz"/>
</dbReference>
<sequence>MDLHGFIAAEAAGDLFPWAAQVRAVERFGLTLGQVEEAILQRGLMPARYQRNRQTITVDMQLRLCRSRVVIIGSGGLGGYLVEELARLGVGNLVVVDPDIFEEHNLNRQFLSSPALLGKPKAAVAAARVAEINPAVAVTPLQLAFSRDNGHGILGGADVVMDGLDSISTRLELAECCRQLSIPLVHGAIGGWYGQVASQLPGDDISSALFGSWSESKGIETRLGNPSFTPAAVASLQVAEACKILLGEGEPLRHRMIYVNLLHMEFSEVLLEPSLAAVEQ</sequence>
<dbReference type="GO" id="GO:0061503">
    <property type="term" value="F:tRNA threonylcarbamoyladenosine dehydratase"/>
    <property type="evidence" value="ECO:0007669"/>
    <property type="project" value="TreeGrafter"/>
</dbReference>
<organism evidence="2">
    <name type="scientific">Geobacter metallireducens</name>
    <dbReference type="NCBI Taxonomy" id="28232"/>
    <lineage>
        <taxon>Bacteria</taxon>
        <taxon>Pseudomonadati</taxon>
        <taxon>Thermodesulfobacteriota</taxon>
        <taxon>Desulfuromonadia</taxon>
        <taxon>Geobacterales</taxon>
        <taxon>Geobacteraceae</taxon>
        <taxon>Geobacter</taxon>
    </lineage>
</organism>
<feature type="domain" description="THIF-type NAD/FAD binding fold" evidence="1">
    <location>
        <begin position="49"/>
        <end position="271"/>
    </location>
</feature>
<dbReference type="InterPro" id="IPR000594">
    <property type="entry name" value="ThiF_NAD_FAD-bd"/>
</dbReference>
<proteinExistence type="predicted"/>
<evidence type="ECO:0000313" key="2">
    <source>
        <dbReference type="EMBL" id="HEN42336.1"/>
    </source>
</evidence>
<reference evidence="2" key="1">
    <citation type="journal article" date="2020" name="mSystems">
        <title>Genome- and Community-Level Interaction Insights into Carbon Utilization and Element Cycling Functions of Hydrothermarchaeota in Hydrothermal Sediment.</title>
        <authorList>
            <person name="Zhou Z."/>
            <person name="Liu Y."/>
            <person name="Xu W."/>
            <person name="Pan J."/>
            <person name="Luo Z.H."/>
            <person name="Li M."/>
        </authorList>
    </citation>
    <scope>NUCLEOTIDE SEQUENCE [LARGE SCALE GENOMIC DNA]</scope>
    <source>
        <strain evidence="2">SpSt-349</strain>
    </source>
</reference>
<dbReference type="Pfam" id="PF00899">
    <property type="entry name" value="ThiF"/>
    <property type="match status" value="1"/>
</dbReference>
<gene>
    <name evidence="2" type="ORF">ENQ87_08170</name>
</gene>
<dbReference type="AlphaFoldDB" id="A0A831UCH4"/>
<evidence type="ECO:0000259" key="1">
    <source>
        <dbReference type="Pfam" id="PF00899"/>
    </source>
</evidence>
<dbReference type="Gene3D" id="3.40.50.720">
    <property type="entry name" value="NAD(P)-binding Rossmann-like Domain"/>
    <property type="match status" value="1"/>
</dbReference>
<dbReference type="PANTHER" id="PTHR43267">
    <property type="entry name" value="TRNA THREONYLCARBAMOYLADENOSINE DEHYDRATASE"/>
    <property type="match status" value="1"/>
</dbReference>
<name>A0A831UCH4_GEOME</name>
<dbReference type="GO" id="GO:0061504">
    <property type="term" value="P:cyclic threonylcarbamoyladenosine biosynthetic process"/>
    <property type="evidence" value="ECO:0007669"/>
    <property type="project" value="TreeGrafter"/>
</dbReference>
<dbReference type="SUPFAM" id="SSF69572">
    <property type="entry name" value="Activating enzymes of the ubiquitin-like proteins"/>
    <property type="match status" value="1"/>
</dbReference>
<dbReference type="CDD" id="cd00757">
    <property type="entry name" value="ThiF_MoeB_HesA_family"/>
    <property type="match status" value="1"/>
</dbReference>
<dbReference type="GO" id="GO:0008641">
    <property type="term" value="F:ubiquitin-like modifier activating enzyme activity"/>
    <property type="evidence" value="ECO:0007669"/>
    <property type="project" value="InterPro"/>
</dbReference>
<protein>
    <submittedName>
        <fullName evidence="2">HesA/MoeB/ThiF family protein</fullName>
    </submittedName>
</protein>
<dbReference type="EMBL" id="DSOV01000037">
    <property type="protein sequence ID" value="HEN42336.1"/>
    <property type="molecule type" value="Genomic_DNA"/>
</dbReference>
<dbReference type="PANTHER" id="PTHR43267:SF1">
    <property type="entry name" value="TRNA THREONYLCARBAMOYLADENOSINE DEHYDRATASE"/>
    <property type="match status" value="1"/>
</dbReference>